<name>A0A645J7V1_9ZZZZ</name>
<protein>
    <submittedName>
        <fullName evidence="1">Uncharacterized protein</fullName>
    </submittedName>
</protein>
<organism evidence="1">
    <name type="scientific">bioreactor metagenome</name>
    <dbReference type="NCBI Taxonomy" id="1076179"/>
    <lineage>
        <taxon>unclassified sequences</taxon>
        <taxon>metagenomes</taxon>
        <taxon>ecological metagenomes</taxon>
    </lineage>
</organism>
<dbReference type="EMBL" id="VSSQ01133621">
    <property type="protein sequence ID" value="MPN59516.1"/>
    <property type="molecule type" value="Genomic_DNA"/>
</dbReference>
<sequence>MHEGIISLAQVTGLPIQVAGIEITSKLSLKSWDRFQIPLPFGKCRLTLGELIRVPAEASPEDRAGFRSRLEEGMKRLTVD</sequence>
<dbReference type="AlphaFoldDB" id="A0A645J7V1"/>
<gene>
    <name evidence="1" type="ORF">SDC9_207237</name>
</gene>
<reference evidence="1" key="1">
    <citation type="submission" date="2019-08" db="EMBL/GenBank/DDBJ databases">
        <authorList>
            <person name="Kucharzyk K."/>
            <person name="Murdoch R.W."/>
            <person name="Higgins S."/>
            <person name="Loffler F."/>
        </authorList>
    </citation>
    <scope>NUCLEOTIDE SEQUENCE</scope>
</reference>
<proteinExistence type="predicted"/>
<comment type="caution">
    <text evidence="1">The sequence shown here is derived from an EMBL/GenBank/DDBJ whole genome shotgun (WGS) entry which is preliminary data.</text>
</comment>
<accession>A0A645J7V1</accession>
<evidence type="ECO:0000313" key="1">
    <source>
        <dbReference type="EMBL" id="MPN59516.1"/>
    </source>
</evidence>